<evidence type="ECO:0000256" key="8">
    <source>
        <dbReference type="SAM" id="SignalP"/>
    </source>
</evidence>
<evidence type="ECO:0000313" key="10">
    <source>
        <dbReference type="Proteomes" id="UP000005237"/>
    </source>
</evidence>
<dbReference type="Proteomes" id="UP000005237">
    <property type="component" value="Unassembled WGS sequence"/>
</dbReference>
<keyword evidence="8" id="KW-0732">Signal</keyword>
<reference evidence="9" key="2">
    <citation type="submission" date="2022-06" db="UniProtKB">
        <authorList>
            <consortium name="EnsemblMetazoa"/>
        </authorList>
    </citation>
    <scope>IDENTIFICATION</scope>
    <source>
        <strain evidence="9">DF5081</strain>
    </source>
</reference>
<organism evidence="9 10">
    <name type="scientific">Caenorhabditis japonica</name>
    <dbReference type="NCBI Taxonomy" id="281687"/>
    <lineage>
        <taxon>Eukaryota</taxon>
        <taxon>Metazoa</taxon>
        <taxon>Ecdysozoa</taxon>
        <taxon>Nematoda</taxon>
        <taxon>Chromadorea</taxon>
        <taxon>Rhabditida</taxon>
        <taxon>Rhabditina</taxon>
        <taxon>Rhabditomorpha</taxon>
        <taxon>Rhabditoidea</taxon>
        <taxon>Rhabditidae</taxon>
        <taxon>Peloderinae</taxon>
        <taxon>Caenorhabditis</taxon>
    </lineage>
</organism>
<dbReference type="InterPro" id="IPR001204">
    <property type="entry name" value="Phos_transporter"/>
</dbReference>
<evidence type="ECO:0000256" key="3">
    <source>
        <dbReference type="ARBA" id="ARBA00022448"/>
    </source>
</evidence>
<dbReference type="GO" id="GO:0016020">
    <property type="term" value="C:membrane"/>
    <property type="evidence" value="ECO:0007669"/>
    <property type="project" value="UniProtKB-SubCell"/>
</dbReference>
<dbReference type="PROSITE" id="PS51257">
    <property type="entry name" value="PROKAR_LIPOPROTEIN"/>
    <property type="match status" value="1"/>
</dbReference>
<name>A0A8R1J3F5_CAEJA</name>
<keyword evidence="6" id="KW-1133">Transmembrane helix</keyword>
<keyword evidence="5" id="KW-0812">Transmembrane</keyword>
<evidence type="ECO:0000256" key="4">
    <source>
        <dbReference type="ARBA" id="ARBA00022592"/>
    </source>
</evidence>
<dbReference type="PANTHER" id="PTHR11101">
    <property type="entry name" value="PHOSPHATE TRANSPORTER"/>
    <property type="match status" value="1"/>
</dbReference>
<dbReference type="PANTHER" id="PTHR11101:SF10">
    <property type="entry name" value="PHOSPHATE TRANSPORTER"/>
    <property type="match status" value="1"/>
</dbReference>
<dbReference type="GO" id="GO:0035435">
    <property type="term" value="P:phosphate ion transmembrane transport"/>
    <property type="evidence" value="ECO:0007669"/>
    <property type="project" value="TreeGrafter"/>
</dbReference>
<evidence type="ECO:0000256" key="2">
    <source>
        <dbReference type="ARBA" id="ARBA00009916"/>
    </source>
</evidence>
<proteinExistence type="inferred from homology"/>
<protein>
    <submittedName>
        <fullName evidence="9">Uncharacterized protein</fullName>
    </submittedName>
</protein>
<accession>A0A8R1J3F5</accession>
<dbReference type="AlphaFoldDB" id="A0A8R1J3F5"/>
<reference evidence="10" key="1">
    <citation type="submission" date="2010-08" db="EMBL/GenBank/DDBJ databases">
        <authorList>
            <consortium name="Caenorhabditis japonica Sequencing Consortium"/>
            <person name="Wilson R.K."/>
        </authorList>
    </citation>
    <scope>NUCLEOTIDE SEQUENCE [LARGE SCALE GENOMIC DNA]</scope>
    <source>
        <strain evidence="10">DF5081</strain>
    </source>
</reference>
<evidence type="ECO:0000256" key="5">
    <source>
        <dbReference type="ARBA" id="ARBA00022692"/>
    </source>
</evidence>
<keyword evidence="3" id="KW-0813">Transport</keyword>
<keyword evidence="7" id="KW-0472">Membrane</keyword>
<evidence type="ECO:0000313" key="9">
    <source>
        <dbReference type="EnsemblMetazoa" id="CJA42896.1"/>
    </source>
</evidence>
<dbReference type="Pfam" id="PF01384">
    <property type="entry name" value="PHO4"/>
    <property type="match status" value="1"/>
</dbReference>
<feature type="signal peptide" evidence="8">
    <location>
        <begin position="1"/>
        <end position="28"/>
    </location>
</feature>
<feature type="chain" id="PRO_5035857654" evidence="8">
    <location>
        <begin position="29"/>
        <end position="58"/>
    </location>
</feature>
<sequence length="58" mass="6492">MRNDDQKAVRLFSLLQVLTACFAGFAHGADDVTNCVAPIRDLVKIYNQGYQDDNTNMN</sequence>
<keyword evidence="10" id="KW-1185">Reference proteome</keyword>
<evidence type="ECO:0000256" key="6">
    <source>
        <dbReference type="ARBA" id="ARBA00022989"/>
    </source>
</evidence>
<dbReference type="GO" id="GO:0005315">
    <property type="term" value="F:phosphate transmembrane transporter activity"/>
    <property type="evidence" value="ECO:0007669"/>
    <property type="project" value="InterPro"/>
</dbReference>
<comment type="similarity">
    <text evidence="2">Belongs to the inorganic phosphate transporter (PiT) (TC 2.A.20) family.</text>
</comment>
<comment type="subcellular location">
    <subcellularLocation>
        <location evidence="1">Membrane</location>
        <topology evidence="1">Multi-pass membrane protein</topology>
    </subcellularLocation>
</comment>
<keyword evidence="4" id="KW-0592">Phosphate transport</keyword>
<evidence type="ECO:0000256" key="1">
    <source>
        <dbReference type="ARBA" id="ARBA00004141"/>
    </source>
</evidence>
<evidence type="ECO:0000256" key="7">
    <source>
        <dbReference type="ARBA" id="ARBA00023136"/>
    </source>
</evidence>
<dbReference type="EnsemblMetazoa" id="CJA42896.1">
    <property type="protein sequence ID" value="CJA42896.1"/>
    <property type="gene ID" value="WBGene00218744"/>
</dbReference>